<dbReference type="Proteomes" id="UP000015524">
    <property type="component" value="Unassembled WGS sequence"/>
</dbReference>
<dbReference type="GO" id="GO:0005886">
    <property type="term" value="C:plasma membrane"/>
    <property type="evidence" value="ECO:0007669"/>
    <property type="project" value="InterPro"/>
</dbReference>
<evidence type="ECO:0000313" key="9">
    <source>
        <dbReference type="Proteomes" id="UP000015524"/>
    </source>
</evidence>
<evidence type="ECO:0000256" key="6">
    <source>
        <dbReference type="ARBA" id="ARBA00023136"/>
    </source>
</evidence>
<reference evidence="8 9" key="1">
    <citation type="journal article" date="2013" name="Genome Announc.">
        <title>Draft Genome Sequence of a Hexachlorocyclohexane-Degrading Bacterium, Sphingobium baderi Strain LL03T.</title>
        <authorList>
            <person name="Kaur J."/>
            <person name="Verma H."/>
            <person name="Tripathi C."/>
            <person name="Khurana J.P."/>
            <person name="Lal R."/>
        </authorList>
    </citation>
    <scope>NUCLEOTIDE SEQUENCE [LARGE SCALE GENOMIC DNA]</scope>
    <source>
        <strain evidence="8 9">LL03</strain>
    </source>
</reference>
<keyword evidence="9" id="KW-1185">Reference proteome</keyword>
<evidence type="ECO:0000256" key="5">
    <source>
        <dbReference type="ARBA" id="ARBA00022989"/>
    </source>
</evidence>
<dbReference type="PANTHER" id="PTHR30589:SF0">
    <property type="entry name" value="PHOSPHATIDYLGLYCEROL--PROLIPOPROTEIN DIACYLGLYCERYL TRANSFERASE"/>
    <property type="match status" value="1"/>
</dbReference>
<dbReference type="eggNOG" id="COG0682">
    <property type="taxonomic scope" value="Bacteria"/>
</dbReference>
<comment type="similarity">
    <text evidence="1">Belongs to the Lgt family.</text>
</comment>
<keyword evidence="6 7" id="KW-0472">Membrane</keyword>
<dbReference type="GO" id="GO:0042158">
    <property type="term" value="P:lipoprotein biosynthetic process"/>
    <property type="evidence" value="ECO:0007669"/>
    <property type="project" value="InterPro"/>
</dbReference>
<proteinExistence type="inferred from homology"/>
<accession>T0GEL3</accession>
<evidence type="ECO:0000256" key="1">
    <source>
        <dbReference type="ARBA" id="ARBA00007150"/>
    </source>
</evidence>
<feature type="transmembrane region" description="Helical" evidence="7">
    <location>
        <begin position="107"/>
        <end position="124"/>
    </location>
</feature>
<evidence type="ECO:0000313" key="8">
    <source>
        <dbReference type="EMBL" id="EQB02191.1"/>
    </source>
</evidence>
<evidence type="ECO:0000256" key="3">
    <source>
        <dbReference type="ARBA" id="ARBA00022679"/>
    </source>
</evidence>
<gene>
    <name evidence="8" type="ORF">L485_09255</name>
</gene>
<comment type="caution">
    <text evidence="8">The sequence shown here is derived from an EMBL/GenBank/DDBJ whole genome shotgun (WGS) entry which is preliminary data.</text>
</comment>
<evidence type="ECO:0008006" key="10">
    <source>
        <dbReference type="Google" id="ProtNLM"/>
    </source>
</evidence>
<dbReference type="AlphaFoldDB" id="T0GEL3"/>
<name>T0GEL3_9SPHN</name>
<dbReference type="GO" id="GO:0008961">
    <property type="term" value="F:phosphatidylglycerol-prolipoprotein diacylglyceryl transferase activity"/>
    <property type="evidence" value="ECO:0007669"/>
    <property type="project" value="InterPro"/>
</dbReference>
<dbReference type="Pfam" id="PF01790">
    <property type="entry name" value="LGT"/>
    <property type="match status" value="1"/>
</dbReference>
<dbReference type="InterPro" id="IPR001640">
    <property type="entry name" value="Lgt"/>
</dbReference>
<dbReference type="EMBL" id="ATIB01000050">
    <property type="protein sequence ID" value="EQB02191.1"/>
    <property type="molecule type" value="Genomic_DNA"/>
</dbReference>
<feature type="transmembrane region" description="Helical" evidence="7">
    <location>
        <begin position="68"/>
        <end position="87"/>
    </location>
</feature>
<evidence type="ECO:0000256" key="4">
    <source>
        <dbReference type="ARBA" id="ARBA00022692"/>
    </source>
</evidence>
<dbReference type="PANTHER" id="PTHR30589">
    <property type="entry name" value="PROLIPOPROTEIN DIACYLGLYCERYL TRANSFERASE"/>
    <property type="match status" value="1"/>
</dbReference>
<evidence type="ECO:0000256" key="7">
    <source>
        <dbReference type="SAM" id="Phobius"/>
    </source>
</evidence>
<organism evidence="8 9">
    <name type="scientific">Sphingobium baderi LL03</name>
    <dbReference type="NCBI Taxonomy" id="1114964"/>
    <lineage>
        <taxon>Bacteria</taxon>
        <taxon>Pseudomonadati</taxon>
        <taxon>Pseudomonadota</taxon>
        <taxon>Alphaproteobacteria</taxon>
        <taxon>Sphingomonadales</taxon>
        <taxon>Sphingomonadaceae</taxon>
        <taxon>Sphingobium</taxon>
    </lineage>
</organism>
<evidence type="ECO:0000256" key="2">
    <source>
        <dbReference type="ARBA" id="ARBA00022475"/>
    </source>
</evidence>
<keyword evidence="3" id="KW-0808">Transferase</keyword>
<keyword evidence="4 7" id="KW-0812">Transmembrane</keyword>
<keyword evidence="5 7" id="KW-1133">Transmembrane helix</keyword>
<feature type="transmembrane region" description="Helical" evidence="7">
    <location>
        <begin position="30"/>
        <end position="48"/>
    </location>
</feature>
<protein>
    <recommendedName>
        <fullName evidence="10">Prolipoprotein diacylglyceryl transferase</fullName>
    </recommendedName>
</protein>
<keyword evidence="2" id="KW-1003">Cell membrane</keyword>
<sequence length="130" mass="14400">MNLAAHAHGAISFSSLHLNPVLLHIGPFALRWYSLAYIAGILLGWFYLTRLLAQDGAPMTRDQADDLIAWVTAGIILGGRIAYVIFYDPLTYLAQPLKVFQIWTGGMSFHGGAFGVALAIFLFAHRRRLQ</sequence>
<dbReference type="PATRIC" id="fig|1114964.3.peg.1809"/>